<protein>
    <recommendedName>
        <fullName evidence="1">pEK499-p136 HEPN domain-containing protein</fullName>
    </recommendedName>
</protein>
<dbReference type="AlphaFoldDB" id="A0A7V7NZE1"/>
<gene>
    <name evidence="2" type="ORF">F7R14_27395</name>
</gene>
<name>A0A7V7NZE1_9PSED</name>
<feature type="domain" description="pEK499-p136 HEPN" evidence="1">
    <location>
        <begin position="1"/>
        <end position="141"/>
    </location>
</feature>
<dbReference type="RefSeq" id="WP_151152261.1">
    <property type="nucleotide sequence ID" value="NZ_JYLB01000003.1"/>
</dbReference>
<sequence>MSYFNNFERLFMQRSLELIDTYEGEYETTQLLNTLIGLLFFPNERMSDIIPEKSLLDIEAWGFRPDCIVNAGAHKTPQEINLRELVRRLRNAVAHCNVSPFPNDHRPCEGFFFSDRNYFEAKIPTDQLKNLLRGLLASLLNQ</sequence>
<evidence type="ECO:0000313" key="3">
    <source>
        <dbReference type="Proteomes" id="UP000434925"/>
    </source>
</evidence>
<proteinExistence type="predicted"/>
<dbReference type="EMBL" id="VZPO01000013">
    <property type="protein sequence ID" value="KAB0498267.1"/>
    <property type="molecule type" value="Genomic_DNA"/>
</dbReference>
<comment type="caution">
    <text evidence="2">The sequence shown here is derived from an EMBL/GenBank/DDBJ whole genome shotgun (WGS) entry which is preliminary data.</text>
</comment>
<evidence type="ECO:0000259" key="1">
    <source>
        <dbReference type="Pfam" id="PF18736"/>
    </source>
</evidence>
<reference evidence="2 3" key="1">
    <citation type="submission" date="2019-09" db="EMBL/GenBank/DDBJ databases">
        <title>Draft genome sequences of 48 bacterial type strains from the CCUG.</title>
        <authorList>
            <person name="Tunovic T."/>
            <person name="Pineiro-Iglesias B."/>
            <person name="Unosson C."/>
            <person name="Inganas E."/>
            <person name="Ohlen M."/>
            <person name="Cardew S."/>
            <person name="Jensie-Markopoulos S."/>
            <person name="Salva-Serra F."/>
            <person name="Jaen-Luchoro D."/>
            <person name="Karlsson R."/>
            <person name="Svensson-Stadler L."/>
            <person name="Chun J."/>
            <person name="Moore E."/>
        </authorList>
    </citation>
    <scope>NUCLEOTIDE SEQUENCE [LARGE SCALE GENOMIC DNA]</scope>
    <source>
        <strain evidence="2 3">CCUG 51522</strain>
    </source>
</reference>
<dbReference type="InterPro" id="IPR041318">
    <property type="entry name" value="pEK499_p136"/>
</dbReference>
<organism evidence="2 3">
    <name type="scientific">Pseudomonas lini</name>
    <dbReference type="NCBI Taxonomy" id="163011"/>
    <lineage>
        <taxon>Bacteria</taxon>
        <taxon>Pseudomonadati</taxon>
        <taxon>Pseudomonadota</taxon>
        <taxon>Gammaproteobacteria</taxon>
        <taxon>Pseudomonadales</taxon>
        <taxon>Pseudomonadaceae</taxon>
        <taxon>Pseudomonas</taxon>
    </lineage>
</organism>
<accession>A0A7V7NZE1</accession>
<evidence type="ECO:0000313" key="2">
    <source>
        <dbReference type="EMBL" id="KAB0498267.1"/>
    </source>
</evidence>
<dbReference type="Pfam" id="PF18736">
    <property type="entry name" value="pEK499_p136"/>
    <property type="match status" value="1"/>
</dbReference>
<dbReference type="Proteomes" id="UP000434925">
    <property type="component" value="Unassembled WGS sequence"/>
</dbReference>